<name>A0AAN8FZZ1_TRICO</name>
<dbReference type="EMBL" id="WIXE01010047">
    <property type="protein sequence ID" value="KAK5977923.1"/>
    <property type="molecule type" value="Genomic_DNA"/>
</dbReference>
<comment type="caution">
    <text evidence="2">The sequence shown here is derived from an EMBL/GenBank/DDBJ whole genome shotgun (WGS) entry which is preliminary data.</text>
</comment>
<feature type="compositionally biased region" description="Basic and acidic residues" evidence="1">
    <location>
        <begin position="111"/>
        <end position="123"/>
    </location>
</feature>
<evidence type="ECO:0000256" key="1">
    <source>
        <dbReference type="SAM" id="MobiDB-lite"/>
    </source>
</evidence>
<dbReference type="AlphaFoldDB" id="A0AAN8FZZ1"/>
<feature type="compositionally biased region" description="Polar residues" evidence="1">
    <location>
        <begin position="52"/>
        <end position="62"/>
    </location>
</feature>
<feature type="compositionally biased region" description="Basic and acidic residues" evidence="1">
    <location>
        <begin position="90"/>
        <end position="99"/>
    </location>
</feature>
<feature type="region of interest" description="Disordered" evidence="1">
    <location>
        <begin position="1"/>
        <end position="149"/>
    </location>
</feature>
<feature type="compositionally biased region" description="Basic and acidic residues" evidence="1">
    <location>
        <begin position="30"/>
        <end position="45"/>
    </location>
</feature>
<evidence type="ECO:0000313" key="2">
    <source>
        <dbReference type="EMBL" id="KAK5977923.1"/>
    </source>
</evidence>
<protein>
    <submittedName>
        <fullName evidence="2">Uncharacterized protein</fullName>
    </submittedName>
</protein>
<dbReference type="Proteomes" id="UP001331761">
    <property type="component" value="Unassembled WGS sequence"/>
</dbReference>
<organism evidence="2 3">
    <name type="scientific">Trichostrongylus colubriformis</name>
    <name type="common">Black scour worm</name>
    <dbReference type="NCBI Taxonomy" id="6319"/>
    <lineage>
        <taxon>Eukaryota</taxon>
        <taxon>Metazoa</taxon>
        <taxon>Ecdysozoa</taxon>
        <taxon>Nematoda</taxon>
        <taxon>Chromadorea</taxon>
        <taxon>Rhabditida</taxon>
        <taxon>Rhabditina</taxon>
        <taxon>Rhabditomorpha</taxon>
        <taxon>Strongyloidea</taxon>
        <taxon>Trichostrongylidae</taxon>
        <taxon>Trichostrongylus</taxon>
    </lineage>
</organism>
<evidence type="ECO:0000313" key="3">
    <source>
        <dbReference type="Proteomes" id="UP001331761"/>
    </source>
</evidence>
<feature type="non-terminal residue" evidence="2">
    <location>
        <position position="173"/>
    </location>
</feature>
<accession>A0AAN8FZZ1</accession>
<proteinExistence type="predicted"/>
<sequence length="173" mass="18668">MDETLSNGNSRISIPVRSSSTDRSATIGRNQRDLVKRRTDADKSLLGRPRSPSMSSIQSGNDVQPFRIKEGSRLICRSVSPANGTATKEAPPRSVEKPLRTSGAAGATTKPPREPNRPLRDARVTAPPVNADDANPPPQRKNSTQGVTLDDIATKIEKGHYMIVMQAEKTSIG</sequence>
<keyword evidence="3" id="KW-1185">Reference proteome</keyword>
<feature type="compositionally biased region" description="Polar residues" evidence="1">
    <location>
        <begin position="1"/>
        <end position="29"/>
    </location>
</feature>
<gene>
    <name evidence="2" type="ORF">GCK32_017844</name>
</gene>
<reference evidence="2 3" key="1">
    <citation type="submission" date="2019-10" db="EMBL/GenBank/DDBJ databases">
        <title>Assembly and Annotation for the nematode Trichostrongylus colubriformis.</title>
        <authorList>
            <person name="Martin J."/>
        </authorList>
    </citation>
    <scope>NUCLEOTIDE SEQUENCE [LARGE SCALE GENOMIC DNA]</scope>
    <source>
        <strain evidence="2">G859</strain>
        <tissue evidence="2">Whole worm</tissue>
    </source>
</reference>